<feature type="domain" description="Sulfatase N-terminal" evidence="13">
    <location>
        <begin position="278"/>
        <end position="563"/>
    </location>
</feature>
<reference evidence="15" key="1">
    <citation type="submission" date="2017-02" db="EMBL/GenBank/DDBJ databases">
        <title>Delineation of Paenibacillus larvae strains originating from foulbrood outbreaks.</title>
        <authorList>
            <person name="Beims H."/>
            <person name="Bunk B."/>
            <person name="Sproeer C."/>
            <person name="Mohr K.I."/>
            <person name="Pradella S."/>
            <person name="Guenther G."/>
            <person name="Rohde M."/>
            <person name="von der Ohe W."/>
            <person name="Steinert M."/>
        </authorList>
    </citation>
    <scope>NUCLEOTIDE SEQUENCE [LARGE SCALE GENOMIC DNA]</scope>
    <source>
        <strain evidence="15">Eric_III</strain>
    </source>
</reference>
<dbReference type="Gene3D" id="3.40.720.10">
    <property type="entry name" value="Alkaline Phosphatase, subunit A"/>
    <property type="match status" value="1"/>
</dbReference>
<evidence type="ECO:0000313" key="15">
    <source>
        <dbReference type="Proteomes" id="UP000239833"/>
    </source>
</evidence>
<feature type="transmembrane region" description="Helical" evidence="12">
    <location>
        <begin position="35"/>
        <end position="54"/>
    </location>
</feature>
<feature type="active site" evidence="9">
    <location>
        <position position="328"/>
    </location>
</feature>
<feature type="binding site" evidence="10">
    <location>
        <position position="441"/>
    </location>
    <ligand>
        <name>substrate</name>
    </ligand>
</feature>
<feature type="transmembrane region" description="Helical" evidence="12">
    <location>
        <begin position="74"/>
        <end position="91"/>
    </location>
</feature>
<evidence type="ECO:0000256" key="10">
    <source>
        <dbReference type="PIRSR" id="PIRSR005091-2"/>
    </source>
</evidence>
<evidence type="ECO:0000256" key="9">
    <source>
        <dbReference type="PIRSR" id="PIRSR005091-1"/>
    </source>
</evidence>
<dbReference type="GO" id="GO:0005886">
    <property type="term" value="C:plasma membrane"/>
    <property type="evidence" value="ECO:0007669"/>
    <property type="project" value="UniProtKB-SubCell"/>
</dbReference>
<keyword evidence="6 12" id="KW-1133">Transmembrane helix</keyword>
<dbReference type="PIRSF" id="PIRSF005091">
    <property type="entry name" value="Mmb_sulf_HI1246"/>
    <property type="match status" value="1"/>
</dbReference>
<dbReference type="STRING" id="147375.BXP28_06505"/>
<evidence type="ECO:0000256" key="3">
    <source>
        <dbReference type="ARBA" id="ARBA00009983"/>
    </source>
</evidence>
<feature type="transmembrane region" description="Helical" evidence="12">
    <location>
        <begin position="178"/>
        <end position="195"/>
    </location>
</feature>
<dbReference type="Pfam" id="PF00884">
    <property type="entry name" value="Sulfatase"/>
    <property type="match status" value="1"/>
</dbReference>
<dbReference type="PANTHER" id="PTHR47371:SF3">
    <property type="entry name" value="PHOSPHOGLYCEROL TRANSFERASE I"/>
    <property type="match status" value="1"/>
</dbReference>
<evidence type="ECO:0000256" key="7">
    <source>
        <dbReference type="ARBA" id="ARBA00023136"/>
    </source>
</evidence>
<dbReference type="InterPro" id="IPR017850">
    <property type="entry name" value="Alkaline_phosphatase_core_sf"/>
</dbReference>
<dbReference type="InterPro" id="IPR050448">
    <property type="entry name" value="OpgB/LTA_synthase_biosynth"/>
</dbReference>
<comment type="subcellular location">
    <subcellularLocation>
        <location evidence="1">Cell membrane</location>
        <topology evidence="1">Multi-pass membrane protein</topology>
    </subcellularLocation>
</comment>
<keyword evidence="10" id="KW-0464">Manganese</keyword>
<dbReference type="Proteomes" id="UP000239833">
    <property type="component" value="Chromosome"/>
</dbReference>
<evidence type="ECO:0000256" key="11">
    <source>
        <dbReference type="PIRSR" id="PIRSR005091-3"/>
    </source>
</evidence>
<evidence type="ECO:0000256" key="4">
    <source>
        <dbReference type="ARBA" id="ARBA00022475"/>
    </source>
</evidence>
<feature type="transmembrane region" description="Helical" evidence="12">
    <location>
        <begin position="146"/>
        <end position="166"/>
    </location>
</feature>
<keyword evidence="5 12" id="KW-0812">Transmembrane</keyword>
<proteinExistence type="inferred from homology"/>
<name>A0A2L1TZW5_9BACL</name>
<evidence type="ECO:0000256" key="6">
    <source>
        <dbReference type="ARBA" id="ARBA00022989"/>
    </source>
</evidence>
<dbReference type="AlphaFoldDB" id="A0A2L1TZW5"/>
<dbReference type="CDD" id="cd16015">
    <property type="entry name" value="LTA_synthase"/>
    <property type="match status" value="1"/>
</dbReference>
<sequence length="628" mass="72957">MPFIAELFETEVNQPLSFRNKIRIRPLRSWNWDGLFFYTAIIIWVKSLLLLAALHSPDSAGIRPSTTFYGNAPIGSHLMFIVFFAAIGLLFKNRMRWWYYLGYNLAVSLMLFWDLVYYRAYGAFLSIRFLLHPTGFNPLELNLWTYIRPIDLLFLADFLVLLYLSFRKKKLYRSVHRKPILGLALMILASAYVGYDHYRIDVKNTKEDMIFLRMCWVPYQSISNMSPIGYHFYDAIRLFGEAKEYKLTQEDEKKIQTWLKQNQDDLPDNKYKGMYKGKNLIMIQVESLEDFVLNQTVNGQEITPNLNRLLENSLNFTNYYEHVNNGTSSDGDLTTITSTFPVRKGTNFYRYPTNTYLSLPKLFEGIGYHTYSSHPERAGNWNWMEAHRNFGFQTSWDLREFNVDETIGLGLSDGSYMRQMNQKLANVPQPFLMHFVTLTSHAAFGIPEKEKGLKLDKEFEETILGAYFQAVNYTDRQIGLFLDRLEQDGLLDKTVVAIYGDHGGVHKFYQSKVNKIKMEKEEWRPNTHKLPFLVYSKGSQGETIPTIGGQADTMPTLAYLLGVDDKEFKSTIMGKNLLKTTKNYTILNNGTIIGTPSSEEEKNHAKQTFEIADLIHETNYFKYHPEGF</sequence>
<accession>A0A2L1TZW5</accession>
<dbReference type="EMBL" id="CP019655">
    <property type="protein sequence ID" value="AVF26214.1"/>
    <property type="molecule type" value="Genomic_DNA"/>
</dbReference>
<dbReference type="InterPro" id="IPR012160">
    <property type="entry name" value="LtaS-like"/>
</dbReference>
<feature type="binding site" evidence="11">
    <location>
        <position position="502"/>
    </location>
    <ligand>
        <name>Mn(2+)</name>
        <dbReference type="ChEBI" id="CHEBI:29035"/>
    </ligand>
</feature>
<evidence type="ECO:0000256" key="5">
    <source>
        <dbReference type="ARBA" id="ARBA00022692"/>
    </source>
</evidence>
<evidence type="ECO:0000256" key="8">
    <source>
        <dbReference type="PIRNR" id="PIRNR005091"/>
    </source>
</evidence>
<dbReference type="PANTHER" id="PTHR47371">
    <property type="entry name" value="LIPOTEICHOIC ACID SYNTHASE"/>
    <property type="match status" value="1"/>
</dbReference>
<dbReference type="SUPFAM" id="SSF53649">
    <property type="entry name" value="Alkaline phosphatase-like"/>
    <property type="match status" value="1"/>
</dbReference>
<keyword evidence="10" id="KW-0479">Metal-binding</keyword>
<evidence type="ECO:0000259" key="13">
    <source>
        <dbReference type="Pfam" id="PF00884"/>
    </source>
</evidence>
<comment type="pathway">
    <text evidence="2">Cell wall biogenesis; lipoteichoic acid biosynthesis.</text>
</comment>
<evidence type="ECO:0000256" key="1">
    <source>
        <dbReference type="ARBA" id="ARBA00004651"/>
    </source>
</evidence>
<keyword evidence="7 8" id="KW-0472">Membrane</keyword>
<evidence type="ECO:0000313" key="14">
    <source>
        <dbReference type="EMBL" id="AVF26214.1"/>
    </source>
</evidence>
<protein>
    <submittedName>
        <fullName evidence="14">Lipoteichoic acid synthase-like YqgS</fullName>
    </submittedName>
</protein>
<organism evidence="14 15">
    <name type="scientific">Paenibacillus larvae subsp. larvae</name>
    <dbReference type="NCBI Taxonomy" id="147375"/>
    <lineage>
        <taxon>Bacteria</taxon>
        <taxon>Bacillati</taxon>
        <taxon>Bacillota</taxon>
        <taxon>Bacilli</taxon>
        <taxon>Bacillales</taxon>
        <taxon>Paenibacillaceae</taxon>
        <taxon>Paenibacillus</taxon>
    </lineage>
</organism>
<comment type="similarity">
    <text evidence="3 8">Belongs to the LTA synthase family.</text>
</comment>
<dbReference type="GO" id="GO:0046872">
    <property type="term" value="F:metal ion binding"/>
    <property type="evidence" value="ECO:0007669"/>
    <property type="project" value="UniProtKB-KW"/>
</dbReference>
<feature type="binding site" evidence="11">
    <location>
        <position position="286"/>
    </location>
    <ligand>
        <name>Mn(2+)</name>
        <dbReference type="ChEBI" id="CHEBI:29035"/>
    </ligand>
</feature>
<feature type="binding site" evidence="11">
    <location>
        <position position="501"/>
    </location>
    <ligand>
        <name>Mn(2+)</name>
        <dbReference type="ChEBI" id="CHEBI:29035"/>
    </ligand>
</feature>
<evidence type="ECO:0000256" key="12">
    <source>
        <dbReference type="SAM" id="Phobius"/>
    </source>
</evidence>
<keyword evidence="4 8" id="KW-1003">Cell membrane</keyword>
<evidence type="ECO:0000256" key="2">
    <source>
        <dbReference type="ARBA" id="ARBA00004936"/>
    </source>
</evidence>
<feature type="transmembrane region" description="Helical" evidence="12">
    <location>
        <begin position="98"/>
        <end position="118"/>
    </location>
</feature>
<dbReference type="Gene3D" id="3.30.1120.170">
    <property type="match status" value="1"/>
</dbReference>
<dbReference type="InterPro" id="IPR000917">
    <property type="entry name" value="Sulfatase_N"/>
</dbReference>
<gene>
    <name evidence="14" type="primary">yqgS</name>
    <name evidence="14" type="ORF">ERICIII_02047</name>
</gene>